<evidence type="ECO:0000259" key="3">
    <source>
        <dbReference type="PROSITE" id="PS51820"/>
    </source>
</evidence>
<dbReference type="SMART" id="SM00758">
    <property type="entry name" value="PA14"/>
    <property type="match status" value="1"/>
</dbReference>
<feature type="signal peptide" evidence="2">
    <location>
        <begin position="1"/>
        <end position="20"/>
    </location>
</feature>
<dbReference type="KEGG" id="cgr:9488014"/>
<dbReference type="InParanoid" id="B4UN20"/>
<dbReference type="InterPro" id="IPR037524">
    <property type="entry name" value="PA14/GLEYA"/>
</dbReference>
<keyword evidence="5" id="KW-1185">Reference proteome</keyword>
<dbReference type="STRING" id="284593.B4UN20"/>
<feature type="compositionally biased region" description="Polar residues" evidence="1">
    <location>
        <begin position="4189"/>
        <end position="4206"/>
    </location>
</feature>
<reference evidence="4 5" key="1">
    <citation type="journal article" date="2004" name="Nature">
        <title>Genome evolution in yeasts.</title>
        <authorList>
            <consortium name="Genolevures"/>
            <person name="Dujon B."/>
            <person name="Sherman D."/>
            <person name="Fischer G."/>
            <person name="Durrens P."/>
            <person name="Casaregola S."/>
            <person name="Lafontaine I."/>
            <person name="de Montigny J."/>
            <person name="Marck C."/>
            <person name="Neuveglise C."/>
            <person name="Talla E."/>
            <person name="Goffard N."/>
            <person name="Frangeul L."/>
            <person name="Aigle M."/>
            <person name="Anthouard V."/>
            <person name="Babour A."/>
            <person name="Barbe V."/>
            <person name="Barnay S."/>
            <person name="Blanchin S."/>
            <person name="Beckerich J.M."/>
            <person name="Beyne E."/>
            <person name="Bleykasten C."/>
            <person name="Boisrame A."/>
            <person name="Boyer J."/>
            <person name="Cattolico L."/>
            <person name="Confanioleri F."/>
            <person name="de Daruvar A."/>
            <person name="Despons L."/>
            <person name="Fabre E."/>
            <person name="Fairhead C."/>
            <person name="Ferry-Dumazet H."/>
            <person name="Groppi A."/>
            <person name="Hantraye F."/>
            <person name="Hennequin C."/>
            <person name="Jauniaux N."/>
            <person name="Joyet P."/>
            <person name="Kachouri R."/>
            <person name="Kerrest A."/>
            <person name="Koszul R."/>
            <person name="Lemaire M."/>
            <person name="Lesur I."/>
            <person name="Ma L."/>
            <person name="Muller H."/>
            <person name="Nicaud J.M."/>
            <person name="Nikolski M."/>
            <person name="Oztas S."/>
            <person name="Ozier-Kalogeropoulos O."/>
            <person name="Pellenz S."/>
            <person name="Potier S."/>
            <person name="Richard G.F."/>
            <person name="Straub M.L."/>
            <person name="Suleau A."/>
            <person name="Swennene D."/>
            <person name="Tekaia F."/>
            <person name="Wesolowski-Louvel M."/>
            <person name="Westhof E."/>
            <person name="Wirth B."/>
            <person name="Zeniou-Meyer M."/>
            <person name="Zivanovic I."/>
            <person name="Bolotin-Fukuhara M."/>
            <person name="Thierry A."/>
            <person name="Bouchier C."/>
            <person name="Caudron B."/>
            <person name="Scarpelli C."/>
            <person name="Gaillardin C."/>
            <person name="Weissenbach J."/>
            <person name="Wincker P."/>
            <person name="Souciet J.L."/>
        </authorList>
    </citation>
    <scope>NUCLEOTIDE SEQUENCE [LARGE SCALE GENOMIC DNA]</scope>
    <source>
        <strain evidence="5">ATCC 2001 / BCRC 20586 / JCM 3761 / NBRC 0622 / NRRL Y-65 / CBS 138</strain>
    </source>
</reference>
<keyword evidence="2" id="KW-0732">Signal</keyword>
<evidence type="ECO:0000256" key="1">
    <source>
        <dbReference type="SAM" id="MobiDB-lite"/>
    </source>
</evidence>
<dbReference type="Pfam" id="PF20646">
    <property type="entry name" value="Hpf1_C"/>
    <property type="match status" value="5"/>
</dbReference>
<dbReference type="Gene3D" id="2.60.120.1560">
    <property type="match status" value="1"/>
</dbReference>
<feature type="domain" description="PA14" evidence="3">
    <location>
        <begin position="53"/>
        <end position="213"/>
    </location>
</feature>
<dbReference type="eggNOG" id="ENOG502QPQC">
    <property type="taxonomic scope" value="Eukaryota"/>
</dbReference>
<evidence type="ECO:0000256" key="2">
    <source>
        <dbReference type="SAM" id="SignalP"/>
    </source>
</evidence>
<feature type="compositionally biased region" description="Low complexity" evidence="1">
    <location>
        <begin position="4277"/>
        <end position="4297"/>
    </location>
</feature>
<sequence>MYCIIRLCLLLLYMVRFAAAIVLAANPISITNVCQFPDNWARTAGFQATTVRLGLTIASNTYKELLNYPGLFNFATQKATVTQPNFSISGFPFFTGLYGLTVWPINLLVELQGYFVPPESGNYTFTLQGSDDAAILFFANPSTFACGSQNDWPQPREADITVTDTLVPSRTLYLVKGVAYPIRIAYYNGSGDGKLNVSFKDPSGTTHTDWKGYVWQYSNTCSTCTYTKPPTQTTTYSSGWVLNPTTTGTSYSLYTGIDGIESNYTIYQVEVPTITPSLSIPPITTVTISHSDYIEEDIVSFFSTTTTNGSPVTGSSISTRTVLIIPPPKTVTITQQGWVEEDELSFFSTVDANGHPVTGTKTRTISVSVSLPPAFTTTFTSDYEQIIEEISYVPTVAADGKPTYATTTKTLSISHFPAPPPTTQIIDLGNQVTEYDVISYYTTLDANGKLITTSHVDKYSPPPVTTITIYENHEHVVDVYSYFITVNGEGQIITDSVIISASTSYDPAPSPETKIIDLGNEVTEYDVISYYTTLDANGKIITTSTTTKYSPPPLTVTATTGEDYVESDWISFFITVDEKGEIVTSSTLFNATRDYKLPEAPHTSFGPAPPVETHTVVLENNMTNYEVVSFWTTTNEFGGVITTSSTRTYSAPPLTVTATTGEDYVESDWISFFITVDEKGEIVTSSTLFNATRDYKLPEAPHTSFGPAPPVETHTVVLENNMTNYEVVSFWTTTNEFGGVITTSSTRTYSAPPLTVTATTGEDYVESDWISFFITVDEKGEIVTSITLFNATRDYIDAEAPHTSFGPAPPVETHTVVLENNMTNYEVVSFWTTTNEFGGVITTSSTRTYSAPPLTVTATTGEDYVESDWISFFITVDEKGEIVTSSTLFNATRDYIDANAPHTSFGPAPPVETHTVVLENNMTNYEVVSFWTTTNEFGGVITTSSTRTYSAPPLTVTATTGEDYVESDWISFFITVDEKGEIVTSITLFNATRDYIDANAPHTSFGPAPPVETHTVVLENNMTNYEVVSFWTTTNEFGGVITTSSTRTYSAPPLTVTATTGEDYVESDWISFFITVDEKGEIVTSSTLFNATRDYIDAEAPHTSFGPAPPVETHTVVLENNMTNYEVVSFWTTTNEFGGVITTSSTRTYSAPPLTVTATTGEDYVESDWISFFITVDEKGEIVTSSTLFNATRDYIDANAPHTSFGPAPPVETHTVVLENNMTNYEVVSFWTTTNEFGGVITTSSTRTYSAPPLTVTATTGEDYVESDWISFFITVDEKGEIVTSSTLFNATRDYIDAEAQHTSFGPAPPVETHTVVLENNMTNYEVVSFWTTTNEFGGVITTSSTRTYSAPPLTVTATTGEDYVESDWISFFITVDEKGEIVTSSTLFNATRDYIDAEAQHTSFGPAPPVETHTVVLENNMTNYEVVSFWTTTNEFGGVITTSSTRTYSAPPLTVTATTGEDYVESDWISFFITVDEKGEIVTSSTLFNATRDYIDAEAPHTSFGPAPPVETHTVVLENNMTNYEVVSFWTTTNEFGGVITTSSTRTYSAPPLTVTATTGEDYVESDWISFFITVDEKGEIVTSSTLFNATRDYIDANAPHTSFGPAPPVETHTVVLENNMTNYEVVSFWTTTNEFGGVITTSSTRTYSAPPLTVTATTGEDYVESDWISFFITVDEKGEIVTSITLFNATRDYIDAEAPHTSFGPAPPVETHTVVLENNMTNYEVVSFWTTTNEFGGVITTSSTRTYSAPPLTVTATTGEDYVESDWISFFITVDEKGEIVTSSTLFNATRDYKLPEAPHTSFGPAPPVETHTVVLENNMTNYEVVSFWTTTNEFGGVITTSSTRTYSAPPLTVTATTGEDYVESDWISFFITVDEKGEIVTSSTLFNATRDYKLPEAPHTSFGPAPPVETHTVVLENNMTNYEVVSFWTTTNEFGGVITTSSTRTYSAPPLTVTATTGEDYVESDWISFFITVDEKGEIVTSSTLFNATRDYKLPEAPHTSFGPAPPVETHTVVLENNMTNYEVVSFWTTTNEFGGVITTSSTRTYSAPPLTVTATTGEDYVESDWISFFITVDEKGEIVTSSTLFNATRDYKLPEAPHTSFGPAPPVETHTVVLENNMTNYEVVSFWTTTNEFGGVITTSSTRTYSAPPLTVTATTGEDYVESDWISFFITVDEKGEIVTSSTLFNATRDYIDAEAQHTSFGPAPPVETHTVVLENNMTNYEVVSFWTTTNEFGGVITTSSTRTYSAPPLTVTATTGEDYVESDWISFFITVDEKGEIVTSSTLFNATRDYIDAEAQHTSFGPAPPVETHTVVLENNMTNYEVVSFWTTTNEFGGVITTSSTRTYSAPPLTVTATTGEDYVESDWISFFITVDEKGEIVTSSTLFNATRDYKLPEAPHTSFGPAPPVETHTVVLENNMTNYEVVSFWTTTNEFGGVITTSSTRTYSAPPLTVTATTGEDYVESDWISFFITVDEKGEIVTSSTLFNATRDYIDANAPHTSFGPAPPVETHTVVLENNMTNYEVVSFWTTTNEFGGVITTSSTRTYSAPPLTVTATTGEDYVESDWISFFITVDEKGEIVTSSTLFNATRDYIDANAPHTSFGPAPPVETHTVVLENNMTNYEVVSFWTTTNEFGGVITTSSTRTYSAPPLTVTATTGEDYVESDWISFFITVDEKGEIVTSSTLFNATRDYIDANAPHTSFGPAPPVETHTVVLENNMTNYEVVSFWTTTNEFGGVITTSSTRTYSAPPLTVTATTGEDYVESDWISFFITVDEKGEIVTSSTLFNATRDYKLPEAPHTSFGPAPPVETHTVVLENNMTNYEVVSFWTTTNEFGGVITTSSTRTYSAPPLTVTATTGEDYVESDWISFFITVDEKGEIVTSSTLFNATRDYIDAEAQHTSFGPAPPVETHTVVLENNMTNYEVVSFWTTTNEFGGVITTSSTRTYSAPPLTVTATTGEDYVESDWISFFITVDEKGEIVTSSTLFNATRDYIDANAPHTSFGPAPPVETHTVVLENNMTNYEVVSFWTTTNEFGGVITTSSTRTYSAPPLTVTATTGEDYVESDWISFFITVDEKGEIVTSSTLFNATRDYIDANAPHTSFGPAPPVETHTVVLENNMTNYEVVSFWTTTNEFGGVITTSSTRTYSAPPLTVTATTGEDYVESDWISFFITVDEKGEIVTSSTLFNATRDYIDANAPHTSFGPAPPVETHTVVLENNMTNYEVVSFWTTTNEFGGVITTSSTRTYSAPPLTVTATTGEDYVESDWISFFITVDEKGEIVTSSTLFNATRDYIDAEAPHTSFGPAPPVETHTVVLENNMTNYEVVSFWTTTNEFGGVITTSSTRTYSAPPLTVTATTGEDYVESDWISFFITVDEKGEIVTSSTLFNATRDYIDANAPHTSFGPAPPVETHTVVLENNMTNYEVVSFWTTTNEFGGVITTSSTRTYSAPPLTVTATTGEDYVESDWISFFITVDEKGEIVTSSTLFNATRDYIDANAPHTSFGPAPPVETHTVVLENNMTNYEVVSFWTTTNEFGGVITTSSTRTYSAPPLTVTATTGEDYVESDWISFFITVDEKGEIVTSSTLFNATRDYIDANAPHTSFGPAPPVETHTVVLENNMTNYEVVSFWTTTNEFGGVITTSSTRTYSAPPLTVTATTGEDYVESDWISFFITVDEKGEIVTSSTLFNATRDYIDAEAQHTSFGPAPPVETHTVVLENNMTNYEVLSFWTTTNEFGGVITTSSTRTYSAPPLTVTATTGEDYVESDWISFFITVDEKGEIVTSSTLFNATRDYIDAEAQHPTFGTPPLPVTSTIEVTEGVTEYVVVSYYTTTNEYGGVITTSTTTTHSPPAISTIEIETIGYHEIDYISYYITTDSDGNISTGSSIWKTRTALYSNEQAAPHTSAKPAPSPVTNKVNAEDDRTNYEVVSFWTTTNEFGGLITTSSTRTYSAPPLTVTATTGEDYVESDWISFFITVDEKGEIVTSSTLFNATRDYIDAEAQHPTFGTPPLPVTSTIEVTEGVTEYVVVSYYTTTNEYGGVITTSTTTTHSPPTVSTIAIETDGSHGTEYISYFITTDSDGKISTGETRLNQGHQSSSKGKSSDLASQTKEGISEKPEAVWTDISQSREHSLPTSVKSNEVGNEVGSGTISEETTQSTSRNTGSHNSEYQISNSRTLLVPSKIAESLPLSSSRPVISSIDTGSSHSEVHGHASGSAIKNSKDNEGISPSTVNGGSVPVSSNTNTHREGSAADVSSNNKPNYSSVPTNTIQSRSRTRVTLSSTDTRASGGSNSTSASNLISELSDSHDLTGSASSITFLGIKKCIILLIIVVVSIA</sequence>
<dbReference type="InterPro" id="IPR018871">
    <property type="entry name" value="GLEYA_adhesin_domain"/>
</dbReference>
<evidence type="ECO:0000313" key="5">
    <source>
        <dbReference type="Proteomes" id="UP000002428"/>
    </source>
</evidence>
<evidence type="ECO:0000313" key="4">
    <source>
        <dbReference type="EMBL" id="CAR58036.1"/>
    </source>
</evidence>
<dbReference type="SUPFAM" id="SSF56988">
    <property type="entry name" value="Anthrax protective antigen"/>
    <property type="match status" value="1"/>
</dbReference>
<gene>
    <name evidence="4" type="ordered locus">CAGL0I10147g</name>
</gene>
<proteinExistence type="predicted"/>
<dbReference type="Pfam" id="PF10528">
    <property type="entry name" value="GLEYA"/>
    <property type="match status" value="1"/>
</dbReference>
<dbReference type="PROSITE" id="PS51820">
    <property type="entry name" value="PA14"/>
    <property type="match status" value="1"/>
</dbReference>
<name>B4UN20_CANGA</name>
<feature type="compositionally biased region" description="Polar residues" evidence="1">
    <location>
        <begin position="4227"/>
        <end position="4244"/>
    </location>
</feature>
<dbReference type="VEuPathDB" id="FungiDB:CAGL0I10147g"/>
<dbReference type="HOGENOM" id="CLU_223773_0_0_1"/>
<feature type="region of interest" description="Disordered" evidence="1">
    <location>
        <begin position="4085"/>
        <end position="4174"/>
    </location>
</feature>
<dbReference type="Proteomes" id="UP000002428">
    <property type="component" value="Chromosome I"/>
</dbReference>
<accession>B4UN20</accession>
<feature type="compositionally biased region" description="Polar residues" evidence="1">
    <location>
        <begin position="4133"/>
        <end position="4174"/>
    </location>
</feature>
<feature type="region of interest" description="Disordered" evidence="1">
    <location>
        <begin position="4188"/>
        <end position="4297"/>
    </location>
</feature>
<dbReference type="InterPro" id="IPR011658">
    <property type="entry name" value="PA14_dom"/>
</dbReference>
<organism evidence="4 5">
    <name type="scientific">Candida glabrata (strain ATCC 2001 / BCRC 20586 / JCM 3761 / NBRC 0622 / NRRL Y-65 / CBS 138)</name>
    <name type="common">Yeast</name>
    <name type="synonym">Nakaseomyces glabratus</name>
    <dbReference type="NCBI Taxonomy" id="284593"/>
    <lineage>
        <taxon>Eukaryota</taxon>
        <taxon>Fungi</taxon>
        <taxon>Dikarya</taxon>
        <taxon>Ascomycota</taxon>
        <taxon>Saccharomycotina</taxon>
        <taxon>Saccharomycetes</taxon>
        <taxon>Saccharomycetales</taxon>
        <taxon>Saccharomycetaceae</taxon>
        <taxon>Nakaseomyces</taxon>
    </lineage>
</organism>
<dbReference type="InterPro" id="IPR049451">
    <property type="entry name" value="AWP2-like_YTTT_rpt"/>
</dbReference>
<feature type="chain" id="PRO_5002827103" description="PA14 domain-containing protein" evidence="2">
    <location>
        <begin position="21"/>
        <end position="4336"/>
    </location>
</feature>
<feature type="compositionally biased region" description="Polar residues" evidence="1">
    <location>
        <begin position="4253"/>
        <end position="4271"/>
    </location>
</feature>
<dbReference type="EMBL" id="CR380955">
    <property type="protein sequence ID" value="CAR58036.1"/>
    <property type="molecule type" value="Genomic_DNA"/>
</dbReference>
<protein>
    <recommendedName>
        <fullName evidence="3">PA14 domain-containing protein</fullName>
    </recommendedName>
</protein>